<dbReference type="EMBL" id="LGUG01000004">
    <property type="protein sequence ID" value="KON94901.1"/>
    <property type="molecule type" value="Genomic_DNA"/>
</dbReference>
<reference evidence="1 3" key="1">
    <citation type="submission" date="2015-07" db="EMBL/GenBank/DDBJ databases">
        <title>Fjat-14205 dsm 2895.</title>
        <authorList>
            <person name="Liu B."/>
            <person name="Wang J."/>
            <person name="Zhu Y."/>
            <person name="Liu G."/>
            <person name="Chen Q."/>
            <person name="Chen Z."/>
            <person name="Lan J."/>
            <person name="Che J."/>
            <person name="Ge C."/>
            <person name="Shi H."/>
            <person name="Pan Z."/>
            <person name="Liu X."/>
        </authorList>
    </citation>
    <scope>NUCLEOTIDE SEQUENCE [LARGE SCALE GENOMIC DNA]</scope>
    <source>
        <strain evidence="1 3">DSM 2895</strain>
    </source>
</reference>
<name>A0A0D1VKC5_ANEMI</name>
<dbReference type="STRING" id="47500.AF333_04785"/>
<accession>A0A0D1VKC5</accession>
<dbReference type="PATRIC" id="fig|47500.12.peg.4028"/>
<evidence type="ECO:0000313" key="4">
    <source>
        <dbReference type="Proteomes" id="UP000182836"/>
    </source>
</evidence>
<evidence type="ECO:0000313" key="1">
    <source>
        <dbReference type="EMBL" id="KON94901.1"/>
    </source>
</evidence>
<dbReference type="AlphaFoldDB" id="A0A0D1VKC5"/>
<dbReference type="InterPro" id="IPR046152">
    <property type="entry name" value="DUF6154"/>
</dbReference>
<reference evidence="2 4" key="2">
    <citation type="submission" date="2016-10" db="EMBL/GenBank/DDBJ databases">
        <authorList>
            <person name="de Groot N.N."/>
        </authorList>
    </citation>
    <scope>NUCLEOTIDE SEQUENCE [LARGE SCALE GENOMIC DNA]</scope>
    <source>
        <strain evidence="2 4">DSM 2895</strain>
    </source>
</reference>
<dbReference type="GeneID" id="42304523"/>
<gene>
    <name evidence="1" type="ORF">AF333_04785</name>
    <name evidence="2" type="ORF">SAMN04487909_109144</name>
</gene>
<dbReference type="OrthoDB" id="2381948at2"/>
<dbReference type="Proteomes" id="UP000182836">
    <property type="component" value="Unassembled WGS sequence"/>
</dbReference>
<sequence>MKLVNDIYNMYRDKLTGDEEDVTAIVMGLLHGQSKEELMQWIQEMQDTEIYQMLGLYLMEMLRVKMAEEGVGSVRPENTRQHRYH</sequence>
<keyword evidence="3" id="KW-1185">Reference proteome</keyword>
<dbReference type="RefSeq" id="WP_043065024.1">
    <property type="nucleotide sequence ID" value="NZ_BJOA01000078.1"/>
</dbReference>
<organism evidence="1 3">
    <name type="scientific">Aneurinibacillus migulanus</name>
    <name type="common">Bacillus migulanus</name>
    <dbReference type="NCBI Taxonomy" id="47500"/>
    <lineage>
        <taxon>Bacteria</taxon>
        <taxon>Bacillati</taxon>
        <taxon>Bacillota</taxon>
        <taxon>Bacilli</taxon>
        <taxon>Bacillales</taxon>
        <taxon>Paenibacillaceae</taxon>
        <taxon>Aneurinibacillus group</taxon>
        <taxon>Aneurinibacillus</taxon>
    </lineage>
</organism>
<evidence type="ECO:0000313" key="3">
    <source>
        <dbReference type="Proteomes" id="UP000037269"/>
    </source>
</evidence>
<protein>
    <submittedName>
        <fullName evidence="1">Uncharacterized protein</fullName>
    </submittedName>
</protein>
<dbReference type="EMBL" id="FNED01000009">
    <property type="protein sequence ID" value="SDI93428.1"/>
    <property type="molecule type" value="Genomic_DNA"/>
</dbReference>
<dbReference type="Pfam" id="PF19651">
    <property type="entry name" value="DUF6154"/>
    <property type="match status" value="1"/>
</dbReference>
<proteinExistence type="predicted"/>
<evidence type="ECO:0000313" key="2">
    <source>
        <dbReference type="EMBL" id="SDI93428.1"/>
    </source>
</evidence>
<dbReference type="Proteomes" id="UP000037269">
    <property type="component" value="Unassembled WGS sequence"/>
</dbReference>